<dbReference type="SUPFAM" id="SSF81296">
    <property type="entry name" value="E set domains"/>
    <property type="match status" value="1"/>
</dbReference>
<organism evidence="2">
    <name type="scientific">bioreactor metagenome</name>
    <dbReference type="NCBI Taxonomy" id="1076179"/>
    <lineage>
        <taxon>unclassified sequences</taxon>
        <taxon>metagenomes</taxon>
        <taxon>ecological metagenomes</taxon>
    </lineage>
</organism>
<name>A0A645EXA1_9ZZZZ</name>
<comment type="caution">
    <text evidence="2">The sequence shown here is derived from an EMBL/GenBank/DDBJ whole genome shotgun (WGS) entry which is preliminary data.</text>
</comment>
<dbReference type="CDD" id="cd02859">
    <property type="entry name" value="E_set_AMPKbeta_like_N"/>
    <property type="match status" value="1"/>
</dbReference>
<evidence type="ECO:0000313" key="2">
    <source>
        <dbReference type="EMBL" id="MPN06090.1"/>
    </source>
</evidence>
<dbReference type="AlphaFoldDB" id="A0A645EXA1"/>
<accession>A0A645EXA1</accession>
<dbReference type="EMBL" id="VSSQ01051981">
    <property type="protein sequence ID" value="MPN06090.1"/>
    <property type="molecule type" value="Genomic_DNA"/>
</dbReference>
<dbReference type="Gene3D" id="2.60.40.10">
    <property type="entry name" value="Immunoglobulins"/>
    <property type="match status" value="1"/>
</dbReference>
<dbReference type="Pfam" id="PF16561">
    <property type="entry name" value="AMPK1_CBM"/>
    <property type="match status" value="1"/>
</dbReference>
<feature type="domain" description="AMP-activated protein kinase glycogen-binding" evidence="1">
    <location>
        <begin position="4"/>
        <end position="62"/>
    </location>
</feature>
<dbReference type="InterPro" id="IPR032640">
    <property type="entry name" value="AMPK1_CBM"/>
</dbReference>
<dbReference type="InterPro" id="IPR014756">
    <property type="entry name" value="Ig_E-set"/>
</dbReference>
<protein>
    <recommendedName>
        <fullName evidence="1">AMP-activated protein kinase glycogen-binding domain-containing protein</fullName>
    </recommendedName>
</protein>
<proteinExistence type="predicted"/>
<evidence type="ECO:0000259" key="1">
    <source>
        <dbReference type="Pfam" id="PF16561"/>
    </source>
</evidence>
<reference evidence="2" key="1">
    <citation type="submission" date="2019-08" db="EMBL/GenBank/DDBJ databases">
        <authorList>
            <person name="Kucharzyk K."/>
            <person name="Murdoch R.W."/>
            <person name="Higgins S."/>
            <person name="Loffler F."/>
        </authorList>
    </citation>
    <scope>NUCLEOTIDE SEQUENCE</scope>
</reference>
<gene>
    <name evidence="2" type="ORF">SDC9_153345</name>
</gene>
<sequence>MIKDAEGNWEVAVALPPGRHEFKFVVDGVSCCEPGCEGPHQGCPKCVPNSSGTMNRFIEVTKP</sequence>
<dbReference type="InterPro" id="IPR013783">
    <property type="entry name" value="Ig-like_fold"/>
</dbReference>